<organism evidence="2 3">
    <name type="scientific">Skeletonema marinoi</name>
    <dbReference type="NCBI Taxonomy" id="267567"/>
    <lineage>
        <taxon>Eukaryota</taxon>
        <taxon>Sar</taxon>
        <taxon>Stramenopiles</taxon>
        <taxon>Ochrophyta</taxon>
        <taxon>Bacillariophyta</taxon>
        <taxon>Coscinodiscophyceae</taxon>
        <taxon>Thalassiosirophycidae</taxon>
        <taxon>Thalassiosirales</taxon>
        <taxon>Skeletonemataceae</taxon>
        <taxon>Skeletonema</taxon>
        <taxon>Skeletonema marinoi-dohrnii complex</taxon>
    </lineage>
</organism>
<dbReference type="Proteomes" id="UP001224775">
    <property type="component" value="Unassembled WGS sequence"/>
</dbReference>
<evidence type="ECO:0000256" key="1">
    <source>
        <dbReference type="SAM" id="Phobius"/>
    </source>
</evidence>
<feature type="transmembrane region" description="Helical" evidence="1">
    <location>
        <begin position="45"/>
        <end position="64"/>
    </location>
</feature>
<evidence type="ECO:0000313" key="3">
    <source>
        <dbReference type="Proteomes" id="UP001224775"/>
    </source>
</evidence>
<protein>
    <submittedName>
        <fullName evidence="2">Uncharacterized protein</fullName>
    </submittedName>
</protein>
<accession>A0AAD9D985</accession>
<gene>
    <name evidence="2" type="ORF">QTG54_012235</name>
</gene>
<dbReference type="EMBL" id="JATAAI010000026">
    <property type="protein sequence ID" value="KAK1737368.1"/>
    <property type="molecule type" value="Genomic_DNA"/>
</dbReference>
<name>A0AAD9D985_9STRA</name>
<reference evidence="2" key="1">
    <citation type="submission" date="2023-06" db="EMBL/GenBank/DDBJ databases">
        <title>Survivors Of The Sea: Transcriptome response of Skeletonema marinoi to long-term dormancy.</title>
        <authorList>
            <person name="Pinder M.I.M."/>
            <person name="Kourtchenko O."/>
            <person name="Robertson E.K."/>
            <person name="Larsson T."/>
            <person name="Maumus F."/>
            <person name="Osuna-Cruz C.M."/>
            <person name="Vancaester E."/>
            <person name="Stenow R."/>
            <person name="Vandepoele K."/>
            <person name="Ploug H."/>
            <person name="Bruchert V."/>
            <person name="Godhe A."/>
            <person name="Topel M."/>
        </authorList>
    </citation>
    <scope>NUCLEOTIDE SEQUENCE</scope>
    <source>
        <strain evidence="2">R05AC</strain>
    </source>
</reference>
<keyword evidence="1" id="KW-1133">Transmembrane helix</keyword>
<comment type="caution">
    <text evidence="2">The sequence shown here is derived from an EMBL/GenBank/DDBJ whole genome shotgun (WGS) entry which is preliminary data.</text>
</comment>
<keyword evidence="1" id="KW-0472">Membrane</keyword>
<dbReference type="AlphaFoldDB" id="A0AAD9D985"/>
<evidence type="ECO:0000313" key="2">
    <source>
        <dbReference type="EMBL" id="KAK1737368.1"/>
    </source>
</evidence>
<keyword evidence="1" id="KW-0812">Transmembrane</keyword>
<sequence length="74" mass="8284">MYRNKSISQLAVDQADKLKNPTWRSNGWTILRVVRMLYPSLEHSLSSLLCSVLMLVMIVGGRVVSSGVISYQSV</sequence>
<proteinExistence type="predicted"/>
<keyword evidence="3" id="KW-1185">Reference proteome</keyword>